<gene>
    <name evidence="1" type="ORF">PN838_09800</name>
</gene>
<keyword evidence="2" id="KW-1185">Reference proteome</keyword>
<comment type="caution">
    <text evidence="1">The sequence shown here is derived from an EMBL/GenBank/DDBJ whole genome shotgun (WGS) entry which is preliminary data.</text>
</comment>
<reference evidence="1 2" key="1">
    <citation type="submission" date="2023-01" db="EMBL/GenBank/DDBJ databases">
        <title>Psychrosphaera sp. nov., isolated from marine algae.</title>
        <authorList>
            <person name="Bayburt H."/>
            <person name="Choi B.J."/>
            <person name="Kim J.M."/>
            <person name="Choi D.G."/>
            <person name="Jeon C.O."/>
        </authorList>
    </citation>
    <scope>NUCLEOTIDE SEQUENCE [LARGE SCALE GENOMIC DNA]</scope>
    <source>
        <strain evidence="1 2">G1-22</strain>
    </source>
</reference>
<accession>A0ABT5FEG0</accession>
<protein>
    <submittedName>
        <fullName evidence="1">DUF4177 domain-containing protein</fullName>
    </submittedName>
</protein>
<proteinExistence type="predicted"/>
<dbReference type="Proteomes" id="UP001528411">
    <property type="component" value="Unassembled WGS sequence"/>
</dbReference>
<dbReference type="EMBL" id="JAQOMS010000002">
    <property type="protein sequence ID" value="MDC2889012.1"/>
    <property type="molecule type" value="Genomic_DNA"/>
</dbReference>
<evidence type="ECO:0000313" key="2">
    <source>
        <dbReference type="Proteomes" id="UP001528411"/>
    </source>
</evidence>
<sequence>MEIITMQKYQYKVIDTRDVETGGIFKGRKREDVETYLNKLGADGWELVNVDFRELEGGLEFAGIMKKSYEKLKNLHSLVPSLTLFCRRLLNRSVLLIVFYKPFNNV</sequence>
<organism evidence="1 2">
    <name type="scientific">Psychrosphaera algicola</name>
    <dbReference type="NCBI Taxonomy" id="3023714"/>
    <lineage>
        <taxon>Bacteria</taxon>
        <taxon>Pseudomonadati</taxon>
        <taxon>Pseudomonadota</taxon>
        <taxon>Gammaproteobacteria</taxon>
        <taxon>Alteromonadales</taxon>
        <taxon>Pseudoalteromonadaceae</taxon>
        <taxon>Psychrosphaera</taxon>
    </lineage>
</organism>
<dbReference type="Pfam" id="PF13783">
    <property type="entry name" value="DUF4177"/>
    <property type="match status" value="1"/>
</dbReference>
<dbReference type="InterPro" id="IPR025234">
    <property type="entry name" value="YjzH-like"/>
</dbReference>
<evidence type="ECO:0000313" key="1">
    <source>
        <dbReference type="EMBL" id="MDC2889012.1"/>
    </source>
</evidence>
<name>A0ABT5FEG0_9GAMM</name>
<dbReference type="RefSeq" id="WP_272180547.1">
    <property type="nucleotide sequence ID" value="NZ_JAQOMS010000002.1"/>
</dbReference>